<feature type="compositionally biased region" description="Basic and acidic residues" evidence="1">
    <location>
        <begin position="58"/>
        <end position="74"/>
    </location>
</feature>
<protein>
    <submittedName>
        <fullName evidence="2">Uncharacterized protein</fullName>
    </submittedName>
</protein>
<reference evidence="2 3" key="1">
    <citation type="journal article" date="2023" name="Int. J. Mol. Sci.">
        <title>De Novo Assembly and Annotation of 11 Diverse Shrub Willow (Salix) Genomes Reveals Novel Gene Organization in Sex-Linked Regions.</title>
        <authorList>
            <person name="Hyden B."/>
            <person name="Feng K."/>
            <person name="Yates T.B."/>
            <person name="Jawdy S."/>
            <person name="Cereghino C."/>
            <person name="Smart L.B."/>
            <person name="Muchero W."/>
        </authorList>
    </citation>
    <scope>NUCLEOTIDE SEQUENCE [LARGE SCALE GENOMIC DNA]</scope>
    <source>
        <tissue evidence="2">Shoot tip</tissue>
    </source>
</reference>
<feature type="compositionally biased region" description="Acidic residues" evidence="1">
    <location>
        <begin position="101"/>
        <end position="111"/>
    </location>
</feature>
<evidence type="ECO:0000313" key="3">
    <source>
        <dbReference type="Proteomes" id="UP001162972"/>
    </source>
</evidence>
<keyword evidence="3" id="KW-1185">Reference proteome</keyword>
<gene>
    <name evidence="2" type="ORF">OIU84_010789</name>
</gene>
<comment type="caution">
    <text evidence="2">The sequence shown here is derived from an EMBL/GenBank/DDBJ whole genome shotgun (WGS) entry which is preliminary data.</text>
</comment>
<sequence>MKINRKSSIINFPNQFHFINRKSSVIPQKSTQISTEISSFRTHIYIEQTCRGEGGAGLKEERSRGEGGWKEREGGAGSEDGEVEKRRADQRDGGEGGLTNGEEDEEEGDEAAWDKFSFSVFTLVV</sequence>
<evidence type="ECO:0000256" key="1">
    <source>
        <dbReference type="SAM" id="MobiDB-lite"/>
    </source>
</evidence>
<proteinExistence type="predicted"/>
<dbReference type="AlphaFoldDB" id="A0AAD6NW98"/>
<name>A0AAD6NW98_9ROSI</name>
<dbReference type="EMBL" id="JAPFFJ010000016">
    <property type="protein sequence ID" value="KAJ6407350.1"/>
    <property type="molecule type" value="Genomic_DNA"/>
</dbReference>
<organism evidence="2 3">
    <name type="scientific">Salix udensis</name>
    <dbReference type="NCBI Taxonomy" id="889485"/>
    <lineage>
        <taxon>Eukaryota</taxon>
        <taxon>Viridiplantae</taxon>
        <taxon>Streptophyta</taxon>
        <taxon>Embryophyta</taxon>
        <taxon>Tracheophyta</taxon>
        <taxon>Spermatophyta</taxon>
        <taxon>Magnoliopsida</taxon>
        <taxon>eudicotyledons</taxon>
        <taxon>Gunneridae</taxon>
        <taxon>Pentapetalae</taxon>
        <taxon>rosids</taxon>
        <taxon>fabids</taxon>
        <taxon>Malpighiales</taxon>
        <taxon>Salicaceae</taxon>
        <taxon>Saliceae</taxon>
        <taxon>Salix</taxon>
    </lineage>
</organism>
<feature type="compositionally biased region" description="Basic and acidic residues" evidence="1">
    <location>
        <begin position="83"/>
        <end position="94"/>
    </location>
</feature>
<feature type="region of interest" description="Disordered" evidence="1">
    <location>
        <begin position="51"/>
        <end position="112"/>
    </location>
</feature>
<accession>A0AAD6NW98</accession>
<evidence type="ECO:0000313" key="2">
    <source>
        <dbReference type="EMBL" id="KAJ6407350.1"/>
    </source>
</evidence>
<dbReference type="Proteomes" id="UP001162972">
    <property type="component" value="Chromosome 6"/>
</dbReference>